<evidence type="ECO:0000313" key="3">
    <source>
        <dbReference type="Proteomes" id="UP000197138"/>
    </source>
</evidence>
<gene>
    <name evidence="2" type="ORF">CDL15_Pgr007161</name>
</gene>
<feature type="region of interest" description="Disordered" evidence="1">
    <location>
        <begin position="38"/>
        <end position="70"/>
    </location>
</feature>
<organism evidence="2 3">
    <name type="scientific">Punica granatum</name>
    <name type="common">Pomegranate</name>
    <dbReference type="NCBI Taxonomy" id="22663"/>
    <lineage>
        <taxon>Eukaryota</taxon>
        <taxon>Viridiplantae</taxon>
        <taxon>Streptophyta</taxon>
        <taxon>Embryophyta</taxon>
        <taxon>Tracheophyta</taxon>
        <taxon>Spermatophyta</taxon>
        <taxon>Magnoliopsida</taxon>
        <taxon>eudicotyledons</taxon>
        <taxon>Gunneridae</taxon>
        <taxon>Pentapetalae</taxon>
        <taxon>rosids</taxon>
        <taxon>malvids</taxon>
        <taxon>Myrtales</taxon>
        <taxon>Lythraceae</taxon>
        <taxon>Punica</taxon>
    </lineage>
</organism>
<dbReference type="EMBL" id="MTKT01002214">
    <property type="protein sequence ID" value="OWM81130.1"/>
    <property type="molecule type" value="Genomic_DNA"/>
</dbReference>
<evidence type="ECO:0000256" key="1">
    <source>
        <dbReference type="SAM" id="MobiDB-lite"/>
    </source>
</evidence>
<sequence>MERHKSDRNRHGDRERIPSILLQMLLLEAEDEGYVAVGEGEGGSKVETVGPETETEASSAKTNIANHSDG</sequence>
<proteinExistence type="predicted"/>
<comment type="caution">
    <text evidence="2">The sequence shown here is derived from an EMBL/GenBank/DDBJ whole genome shotgun (WGS) entry which is preliminary data.</text>
</comment>
<protein>
    <submittedName>
        <fullName evidence="2">Uncharacterized protein</fullName>
    </submittedName>
</protein>
<name>A0A218X8T9_PUNGR</name>
<evidence type="ECO:0000313" key="2">
    <source>
        <dbReference type="EMBL" id="OWM81130.1"/>
    </source>
</evidence>
<feature type="compositionally biased region" description="Polar residues" evidence="1">
    <location>
        <begin position="56"/>
        <end position="70"/>
    </location>
</feature>
<dbReference type="AlphaFoldDB" id="A0A218X8T9"/>
<reference evidence="3" key="1">
    <citation type="journal article" date="2017" name="Plant J.">
        <title>The pomegranate (Punica granatum L.) genome and the genomics of punicalagin biosynthesis.</title>
        <authorList>
            <person name="Qin G."/>
            <person name="Xu C."/>
            <person name="Ming R."/>
            <person name="Tang H."/>
            <person name="Guyot R."/>
            <person name="Kramer E.M."/>
            <person name="Hu Y."/>
            <person name="Yi X."/>
            <person name="Qi Y."/>
            <person name="Xu X."/>
            <person name="Gao Z."/>
            <person name="Pan H."/>
            <person name="Jian J."/>
            <person name="Tian Y."/>
            <person name="Yue Z."/>
            <person name="Xu Y."/>
        </authorList>
    </citation>
    <scope>NUCLEOTIDE SEQUENCE [LARGE SCALE GENOMIC DNA]</scope>
    <source>
        <strain evidence="3">cv. Dabenzi</strain>
    </source>
</reference>
<accession>A0A218X8T9</accession>
<dbReference type="Proteomes" id="UP000197138">
    <property type="component" value="Unassembled WGS sequence"/>
</dbReference>